<evidence type="ECO:0000256" key="12">
    <source>
        <dbReference type="SAM" id="Phobius"/>
    </source>
</evidence>
<name>A0A5C6CAI0_9BACT</name>
<dbReference type="PRINTS" id="PR00169">
    <property type="entry name" value="KCHANNEL"/>
</dbReference>
<dbReference type="Gene3D" id="1.10.287.70">
    <property type="match status" value="1"/>
</dbReference>
<evidence type="ECO:0000256" key="11">
    <source>
        <dbReference type="ARBA" id="ARBA00023303"/>
    </source>
</evidence>
<sequence>MSDQRLQEALTRLGSVGIAKLSLDEIVAVRTRVRSAMDQMTEQVDADVQSISRLIADGDVFAFQAAKRLAAKHQVRAEYLVSLDESLSNFYQRRYMENGMAERMGGRRMLMLFEALILVLIVLVLGLLMYDLAAGPDSSRPAFLSSSSIFAVDAFCCAIFMGEFVLRLRSADSKRYVWKHHWVDFVTSIPVPGEAQLARFGRFARLARFARLLRLLRFARLFFFLWRGLDKLQDVMDVKVMKKTIRWAVFATFAGAILIYKIEGGSAANSENAVSTFGQSAWWSFTTVLTGGFGDIHNPESISGQVLTGFLVVIGMVLVGVFTATLTSIFVGERQDDEDVSLDQIVAKLDELTRLQAANGDSERQA</sequence>
<feature type="transmembrane region" description="Helical" evidence="12">
    <location>
        <begin position="142"/>
        <end position="166"/>
    </location>
</feature>
<dbReference type="PANTHER" id="PTHR11537">
    <property type="entry name" value="VOLTAGE-GATED POTASSIUM CHANNEL"/>
    <property type="match status" value="1"/>
</dbReference>
<keyword evidence="4 12" id="KW-0812">Transmembrane</keyword>
<dbReference type="GO" id="GO:0001508">
    <property type="term" value="P:action potential"/>
    <property type="evidence" value="ECO:0007669"/>
    <property type="project" value="TreeGrafter"/>
</dbReference>
<dbReference type="SUPFAM" id="SSF81324">
    <property type="entry name" value="Voltage-gated potassium channels"/>
    <property type="match status" value="1"/>
</dbReference>
<keyword evidence="7" id="KW-0630">Potassium</keyword>
<dbReference type="GO" id="GO:0005249">
    <property type="term" value="F:voltage-gated potassium channel activity"/>
    <property type="evidence" value="ECO:0007669"/>
    <property type="project" value="InterPro"/>
</dbReference>
<evidence type="ECO:0000256" key="10">
    <source>
        <dbReference type="ARBA" id="ARBA00023136"/>
    </source>
</evidence>
<proteinExistence type="predicted"/>
<evidence type="ECO:0000256" key="1">
    <source>
        <dbReference type="ARBA" id="ARBA00004141"/>
    </source>
</evidence>
<evidence type="ECO:0000256" key="8">
    <source>
        <dbReference type="ARBA" id="ARBA00022989"/>
    </source>
</evidence>
<evidence type="ECO:0000256" key="2">
    <source>
        <dbReference type="ARBA" id="ARBA00022448"/>
    </source>
</evidence>
<keyword evidence="9" id="KW-0406">Ion transport</keyword>
<organism evidence="14 15">
    <name type="scientific">Novipirellula galeiformis</name>
    <dbReference type="NCBI Taxonomy" id="2528004"/>
    <lineage>
        <taxon>Bacteria</taxon>
        <taxon>Pseudomonadati</taxon>
        <taxon>Planctomycetota</taxon>
        <taxon>Planctomycetia</taxon>
        <taxon>Pirellulales</taxon>
        <taxon>Pirellulaceae</taxon>
        <taxon>Novipirellula</taxon>
    </lineage>
</organism>
<keyword evidence="8 12" id="KW-1133">Transmembrane helix</keyword>
<evidence type="ECO:0000256" key="9">
    <source>
        <dbReference type="ARBA" id="ARBA00023065"/>
    </source>
</evidence>
<dbReference type="GO" id="GO:0008076">
    <property type="term" value="C:voltage-gated potassium channel complex"/>
    <property type="evidence" value="ECO:0007669"/>
    <property type="project" value="InterPro"/>
</dbReference>
<keyword evidence="15" id="KW-1185">Reference proteome</keyword>
<keyword evidence="5" id="KW-0631">Potassium channel</keyword>
<evidence type="ECO:0000259" key="13">
    <source>
        <dbReference type="Pfam" id="PF00520"/>
    </source>
</evidence>
<feature type="domain" description="Ion transport" evidence="13">
    <location>
        <begin position="112"/>
        <end position="335"/>
    </location>
</feature>
<comment type="caution">
    <text evidence="14">The sequence shown here is derived from an EMBL/GenBank/DDBJ whole genome shotgun (WGS) entry which is preliminary data.</text>
</comment>
<gene>
    <name evidence="14" type="ORF">Pla52o_39000</name>
</gene>
<evidence type="ECO:0000256" key="3">
    <source>
        <dbReference type="ARBA" id="ARBA00022538"/>
    </source>
</evidence>
<dbReference type="AlphaFoldDB" id="A0A5C6CAI0"/>
<reference evidence="14 15" key="1">
    <citation type="submission" date="2019-02" db="EMBL/GenBank/DDBJ databases">
        <title>Deep-cultivation of Planctomycetes and their phenomic and genomic characterization uncovers novel biology.</title>
        <authorList>
            <person name="Wiegand S."/>
            <person name="Jogler M."/>
            <person name="Boedeker C."/>
            <person name="Pinto D."/>
            <person name="Vollmers J."/>
            <person name="Rivas-Marin E."/>
            <person name="Kohn T."/>
            <person name="Peeters S.H."/>
            <person name="Heuer A."/>
            <person name="Rast P."/>
            <person name="Oberbeckmann S."/>
            <person name="Bunk B."/>
            <person name="Jeske O."/>
            <person name="Meyerdierks A."/>
            <person name="Storesund J.E."/>
            <person name="Kallscheuer N."/>
            <person name="Luecker S."/>
            <person name="Lage O.M."/>
            <person name="Pohl T."/>
            <person name="Merkel B.J."/>
            <person name="Hornburger P."/>
            <person name="Mueller R.-W."/>
            <person name="Bruemmer F."/>
            <person name="Labrenz M."/>
            <person name="Spormann A.M."/>
            <person name="Op Den Camp H."/>
            <person name="Overmann J."/>
            <person name="Amann R."/>
            <person name="Jetten M.S.M."/>
            <person name="Mascher T."/>
            <person name="Medema M.H."/>
            <person name="Devos D.P."/>
            <person name="Kaster A.-K."/>
            <person name="Ovreas L."/>
            <person name="Rohde M."/>
            <person name="Galperin M.Y."/>
            <person name="Jogler C."/>
        </authorList>
    </citation>
    <scope>NUCLEOTIDE SEQUENCE [LARGE SCALE GENOMIC DNA]</scope>
    <source>
        <strain evidence="14 15">Pla52o</strain>
    </source>
</reference>
<dbReference type="Gene3D" id="1.20.120.350">
    <property type="entry name" value="Voltage-gated potassium channels. Chain C"/>
    <property type="match status" value="1"/>
</dbReference>
<dbReference type="Pfam" id="PF00520">
    <property type="entry name" value="Ion_trans"/>
    <property type="match status" value="1"/>
</dbReference>
<dbReference type="InterPro" id="IPR027359">
    <property type="entry name" value="Volt_channel_dom_sf"/>
</dbReference>
<dbReference type="InterPro" id="IPR005821">
    <property type="entry name" value="Ion_trans_dom"/>
</dbReference>
<evidence type="ECO:0000313" key="15">
    <source>
        <dbReference type="Proteomes" id="UP000316304"/>
    </source>
</evidence>
<dbReference type="EMBL" id="SJPT01000006">
    <property type="protein sequence ID" value="TWU21713.1"/>
    <property type="molecule type" value="Genomic_DNA"/>
</dbReference>
<keyword evidence="11" id="KW-0407">Ion channel</keyword>
<evidence type="ECO:0000256" key="7">
    <source>
        <dbReference type="ARBA" id="ARBA00022958"/>
    </source>
</evidence>
<protein>
    <submittedName>
        <fullName evidence="14">Ion transport protein</fullName>
    </submittedName>
</protein>
<keyword evidence="10 12" id="KW-0472">Membrane</keyword>
<dbReference type="PANTHER" id="PTHR11537:SF254">
    <property type="entry name" value="POTASSIUM VOLTAGE-GATED CHANNEL PROTEIN SHAB"/>
    <property type="match status" value="1"/>
</dbReference>
<comment type="subcellular location">
    <subcellularLocation>
        <location evidence="1">Membrane</location>
        <topology evidence="1">Multi-pass membrane protein</topology>
    </subcellularLocation>
</comment>
<keyword evidence="2" id="KW-0813">Transport</keyword>
<evidence type="ECO:0000256" key="6">
    <source>
        <dbReference type="ARBA" id="ARBA00022882"/>
    </source>
</evidence>
<feature type="transmembrane region" description="Helical" evidence="12">
    <location>
        <begin position="244"/>
        <end position="262"/>
    </location>
</feature>
<keyword evidence="6" id="KW-0851">Voltage-gated channel</keyword>
<feature type="transmembrane region" description="Helical" evidence="12">
    <location>
        <begin position="306"/>
        <end position="331"/>
    </location>
</feature>
<evidence type="ECO:0000256" key="5">
    <source>
        <dbReference type="ARBA" id="ARBA00022826"/>
    </source>
</evidence>
<dbReference type="InterPro" id="IPR028325">
    <property type="entry name" value="VG_K_chnl"/>
</dbReference>
<dbReference type="Proteomes" id="UP000316304">
    <property type="component" value="Unassembled WGS sequence"/>
</dbReference>
<accession>A0A5C6CAI0</accession>
<evidence type="ECO:0000313" key="14">
    <source>
        <dbReference type="EMBL" id="TWU21713.1"/>
    </source>
</evidence>
<feature type="transmembrane region" description="Helical" evidence="12">
    <location>
        <begin position="110"/>
        <end position="130"/>
    </location>
</feature>
<evidence type="ECO:0000256" key="4">
    <source>
        <dbReference type="ARBA" id="ARBA00022692"/>
    </source>
</evidence>
<keyword evidence="3" id="KW-0633">Potassium transport</keyword>